<dbReference type="OrthoDB" id="3473825at2"/>
<dbReference type="NCBIfam" id="NF040603">
    <property type="entry name" value="choice_anch_P"/>
    <property type="match status" value="1"/>
</dbReference>
<feature type="chain" id="PRO_5022758936" evidence="2">
    <location>
        <begin position="30"/>
        <end position="220"/>
    </location>
</feature>
<organism evidence="3 4">
    <name type="scientific">Actinomadura soli</name>
    <dbReference type="NCBI Taxonomy" id="2508997"/>
    <lineage>
        <taxon>Bacteria</taxon>
        <taxon>Bacillati</taxon>
        <taxon>Actinomycetota</taxon>
        <taxon>Actinomycetes</taxon>
        <taxon>Streptosporangiales</taxon>
        <taxon>Thermomonosporaceae</taxon>
        <taxon>Actinomadura</taxon>
    </lineage>
</organism>
<feature type="signal peptide" evidence="2">
    <location>
        <begin position="1"/>
        <end position="29"/>
    </location>
</feature>
<proteinExistence type="predicted"/>
<comment type="caution">
    <text evidence="3">The sequence shown here is derived from an EMBL/GenBank/DDBJ whole genome shotgun (WGS) entry which is preliminary data.</text>
</comment>
<keyword evidence="2" id="KW-0732">Signal</keyword>
<name>A0A5C4JB77_9ACTN</name>
<protein>
    <submittedName>
        <fullName evidence="3">Uncharacterized protein</fullName>
    </submittedName>
</protein>
<reference evidence="3 4" key="1">
    <citation type="submission" date="2019-05" db="EMBL/GenBank/DDBJ databases">
        <title>Draft genome sequence of Actinomadura sp. 14C53.</title>
        <authorList>
            <person name="Saricaoglu S."/>
            <person name="Isik K."/>
        </authorList>
    </citation>
    <scope>NUCLEOTIDE SEQUENCE [LARGE SCALE GENOMIC DNA]</scope>
    <source>
        <strain evidence="3 4">14C53</strain>
    </source>
</reference>
<dbReference type="EMBL" id="VCKW01000082">
    <property type="protein sequence ID" value="TMQ99994.1"/>
    <property type="molecule type" value="Genomic_DNA"/>
</dbReference>
<sequence length="220" mass="21990">MRYRHASKRITITGLLVTGLVATAAPALATASAPAAAPRPAGSAYGLTVDGPLAVPPMPSVSSASGTVSKSLARENRTKLVDASALDVSASSARARSTVARLAVPRAKLLASAVSAECDGGRGSAHLTRAALAGKGLDASPPPNTTIPVDVDGVGRASLILNKQQRMADGRLAVTAMELRLPLPGKASTVRVASAMCGQGAVPAEAPAPKPVKRDLPVAG</sequence>
<accession>A0A5C4JB77</accession>
<evidence type="ECO:0000313" key="4">
    <source>
        <dbReference type="Proteomes" id="UP000309174"/>
    </source>
</evidence>
<dbReference type="RefSeq" id="WP_138646222.1">
    <property type="nucleotide sequence ID" value="NZ_VCKW01000082.1"/>
</dbReference>
<evidence type="ECO:0000256" key="1">
    <source>
        <dbReference type="SAM" id="MobiDB-lite"/>
    </source>
</evidence>
<dbReference type="Proteomes" id="UP000309174">
    <property type="component" value="Unassembled WGS sequence"/>
</dbReference>
<gene>
    <name evidence="3" type="ORF">ETD83_17660</name>
</gene>
<dbReference type="AlphaFoldDB" id="A0A5C4JB77"/>
<feature type="region of interest" description="Disordered" evidence="1">
    <location>
        <begin position="201"/>
        <end position="220"/>
    </location>
</feature>
<evidence type="ECO:0000313" key="3">
    <source>
        <dbReference type="EMBL" id="TMQ99994.1"/>
    </source>
</evidence>
<keyword evidence="4" id="KW-1185">Reference proteome</keyword>
<evidence type="ECO:0000256" key="2">
    <source>
        <dbReference type="SAM" id="SignalP"/>
    </source>
</evidence>